<feature type="chain" id="PRO_5011555602" evidence="1">
    <location>
        <begin position="21"/>
        <end position="89"/>
    </location>
</feature>
<evidence type="ECO:0000313" key="3">
    <source>
        <dbReference type="Proteomes" id="UP000199550"/>
    </source>
</evidence>
<organism evidence="2 3">
    <name type="scientific">Loktanella salsilacus</name>
    <dbReference type="NCBI Taxonomy" id="195913"/>
    <lineage>
        <taxon>Bacteria</taxon>
        <taxon>Pseudomonadati</taxon>
        <taxon>Pseudomonadota</taxon>
        <taxon>Alphaproteobacteria</taxon>
        <taxon>Rhodobacterales</taxon>
        <taxon>Roseobacteraceae</taxon>
        <taxon>Loktanella</taxon>
    </lineage>
</organism>
<reference evidence="2 3" key="1">
    <citation type="submission" date="2016-10" db="EMBL/GenBank/DDBJ databases">
        <authorList>
            <person name="de Groot N.N."/>
        </authorList>
    </citation>
    <scope>NUCLEOTIDE SEQUENCE [LARGE SCALE GENOMIC DNA]</scope>
    <source>
        <strain evidence="2 3">DSM 16199</strain>
    </source>
</reference>
<dbReference type="RefSeq" id="WP_090189549.1">
    <property type="nucleotide sequence ID" value="NZ_CAXIDI010000007.1"/>
</dbReference>
<proteinExistence type="predicted"/>
<dbReference type="AlphaFoldDB" id="A0A1I4G308"/>
<dbReference type="Proteomes" id="UP000199550">
    <property type="component" value="Unassembled WGS sequence"/>
</dbReference>
<dbReference type="PROSITE" id="PS51257">
    <property type="entry name" value="PROKAR_LIPOPROTEIN"/>
    <property type="match status" value="1"/>
</dbReference>
<keyword evidence="3" id="KW-1185">Reference proteome</keyword>
<keyword evidence="1" id="KW-0732">Signal</keyword>
<name>A0A1I4G308_9RHOB</name>
<feature type="signal peptide" evidence="1">
    <location>
        <begin position="1"/>
        <end position="20"/>
    </location>
</feature>
<gene>
    <name evidence="2" type="ORF">SAMN04488004_11174</name>
</gene>
<dbReference type="GeneID" id="97889855"/>
<protein>
    <submittedName>
        <fullName evidence="2">Uncharacterized protein</fullName>
    </submittedName>
</protein>
<evidence type="ECO:0000256" key="1">
    <source>
        <dbReference type="SAM" id="SignalP"/>
    </source>
</evidence>
<dbReference type="STRING" id="195913.SAMN04488004_11174"/>
<dbReference type="EMBL" id="FOTF01000011">
    <property type="protein sequence ID" value="SFL24424.1"/>
    <property type="molecule type" value="Genomic_DNA"/>
</dbReference>
<sequence length="89" mass="8762">MIRSVALLATLGLTAACSDAGEVRSGPQSQSPSGGAALATPVTILPASEQAATDVIIVESAQPAPTGEINAGAAFGRQAGLIIAQAMFR</sequence>
<evidence type="ECO:0000313" key="2">
    <source>
        <dbReference type="EMBL" id="SFL24424.1"/>
    </source>
</evidence>
<accession>A0A1I4G308</accession>